<dbReference type="PANTHER" id="PTHR31514:SF1">
    <property type="entry name" value="MUSCULAR LMNA-INTERACTING PROTEIN"/>
    <property type="match status" value="1"/>
</dbReference>
<evidence type="ECO:0000256" key="1">
    <source>
        <dbReference type="SAM" id="MobiDB-lite"/>
    </source>
</evidence>
<dbReference type="STRING" id="8078.ENSFHEP00000007639"/>
<feature type="compositionally biased region" description="Polar residues" evidence="1">
    <location>
        <begin position="526"/>
        <end position="543"/>
    </location>
</feature>
<dbReference type="PANTHER" id="PTHR31514">
    <property type="entry name" value="MUSCULAR LMNA-INTERACTING PROTEIN MLIP"/>
    <property type="match status" value="1"/>
</dbReference>
<feature type="compositionally biased region" description="Low complexity" evidence="1">
    <location>
        <begin position="685"/>
        <end position="694"/>
    </location>
</feature>
<feature type="region of interest" description="Disordered" evidence="1">
    <location>
        <begin position="685"/>
        <end position="708"/>
    </location>
</feature>
<feature type="compositionally biased region" description="Polar residues" evidence="1">
    <location>
        <begin position="504"/>
        <end position="513"/>
    </location>
</feature>
<evidence type="ECO:0000313" key="2">
    <source>
        <dbReference type="Ensembl" id="ENSFHEP00000007639.1"/>
    </source>
</evidence>
<feature type="compositionally biased region" description="Basic residues" evidence="1">
    <location>
        <begin position="838"/>
        <end position="847"/>
    </location>
</feature>
<feature type="region of interest" description="Disordered" evidence="1">
    <location>
        <begin position="328"/>
        <end position="374"/>
    </location>
</feature>
<name>A0A3Q2P5V7_FUNHE</name>
<feature type="compositionally biased region" description="Pro residues" evidence="1">
    <location>
        <begin position="564"/>
        <end position="574"/>
    </location>
</feature>
<feature type="compositionally biased region" description="Polar residues" evidence="1">
    <location>
        <begin position="146"/>
        <end position="155"/>
    </location>
</feature>
<feature type="compositionally biased region" description="Low complexity" evidence="1">
    <location>
        <begin position="328"/>
        <end position="338"/>
    </location>
</feature>
<protein>
    <submittedName>
        <fullName evidence="2">Muscular LMNA interacting protein</fullName>
    </submittedName>
</protein>
<sequence>MPAKPAAFTFVPQVHKLPKKSILAKDERSAGLKGTSDKTIAASQERTTRETMSEEDLFKAEIVFIKDFLERGERNMVQLEAKPHFSPSQDHQSLPRTKAPPSVGAPSENTPGHEATAAVSMETVVDKCRGSLWRRRHDISGHSEHSSGCSPNTVSGAEDRASPATSPDLFPTPSSSRESILWDGLDKERSWCATQPSSVASPASFSRTVSQCSSIRSGVFSPSVVQIRRHVLAPGSSLIQTPQSCFSSCDSLSSSTCSQTRPPRHRPPLTRLSLLTAILRKGRLPVLSPALQRPYTPCWPINPVTLSVCNACSAASSVASIPLESSSRFSSSTSVDSQNPVCKEPPSRFPSAPLKAESGKRHVKCSETQGTGGELRKAQVISPPQARSNALPETSPPLFPNLKFVSAPQREKPAAAATTNSFISKLHELRPAMPLKDNANNNFKNPTPPTSTFIKEPETSEPGKWPSQPNSSLSRLQMLSQQLRSPPVFPPHLQPSLPHKAPSNAGSPLSHLQHTPKIGGHDSEGSCPSSRGSTPSQAFQKARSLSPSCYSTVAFPAWSSPAATPTPTPSPAPPIRDLTSSPSLSLCSTPSPRPGSGISDCSGGEGKKRKQAHKIKSNYKLLAAIPTNTILLDQQAIDEQVERKLNHCSTMDDPLIDTHEEMCSPAELRQKSEELYAVIDEILASSSPPSSKSSTNKQRFQHNPSFSKSLGRETKYASLCSLHPSANKERKLTDIEKTKHGGVRPMTAIPRLNEEVRERFKSISLRKYFKQPKHDREKMENNRLEVAQTDLSVGSEGKLVEDKTTAERRGTCCLGSLPGLRSLTCLSALQCVTLSPHHPGRERRGRKTLTLPKANPFNK</sequence>
<accession>A0A3Q2P5V7</accession>
<feature type="region of interest" description="Disordered" evidence="1">
    <location>
        <begin position="25"/>
        <end position="53"/>
    </location>
</feature>
<evidence type="ECO:0000313" key="3">
    <source>
        <dbReference type="Proteomes" id="UP000265000"/>
    </source>
</evidence>
<dbReference type="Pfam" id="PF15274">
    <property type="entry name" value="MLIP"/>
    <property type="match status" value="1"/>
</dbReference>
<feature type="compositionally biased region" description="Polar residues" evidence="1">
    <location>
        <begin position="695"/>
        <end position="708"/>
    </location>
</feature>
<feature type="region of interest" description="Disordered" evidence="1">
    <location>
        <begin position="561"/>
        <end position="612"/>
    </location>
</feature>
<dbReference type="GeneTree" id="ENSGT00940000174758"/>
<dbReference type="Ensembl" id="ENSFHET00000003489.1">
    <property type="protein sequence ID" value="ENSFHEP00000007639.1"/>
    <property type="gene ID" value="ENSFHEG00000008757.1"/>
</dbReference>
<feature type="compositionally biased region" description="Low complexity" evidence="1">
    <location>
        <begin position="471"/>
        <end position="485"/>
    </location>
</feature>
<feature type="compositionally biased region" description="Polar residues" evidence="1">
    <location>
        <begin position="438"/>
        <end position="453"/>
    </location>
</feature>
<reference evidence="2" key="2">
    <citation type="submission" date="2025-09" db="UniProtKB">
        <authorList>
            <consortium name="Ensembl"/>
        </authorList>
    </citation>
    <scope>IDENTIFICATION</scope>
</reference>
<keyword evidence="3" id="KW-1185">Reference proteome</keyword>
<feature type="compositionally biased region" description="Low complexity" evidence="1">
    <location>
        <begin position="578"/>
        <end position="590"/>
    </location>
</feature>
<organism evidence="2 3">
    <name type="scientific">Fundulus heteroclitus</name>
    <name type="common">Killifish</name>
    <name type="synonym">Mummichog</name>
    <dbReference type="NCBI Taxonomy" id="8078"/>
    <lineage>
        <taxon>Eukaryota</taxon>
        <taxon>Metazoa</taxon>
        <taxon>Chordata</taxon>
        <taxon>Craniata</taxon>
        <taxon>Vertebrata</taxon>
        <taxon>Euteleostomi</taxon>
        <taxon>Actinopterygii</taxon>
        <taxon>Neopterygii</taxon>
        <taxon>Teleostei</taxon>
        <taxon>Neoteleostei</taxon>
        <taxon>Acanthomorphata</taxon>
        <taxon>Ovalentaria</taxon>
        <taxon>Atherinomorphae</taxon>
        <taxon>Cyprinodontiformes</taxon>
        <taxon>Fundulidae</taxon>
        <taxon>Fundulus</taxon>
    </lineage>
</organism>
<dbReference type="AlphaFoldDB" id="A0A3Q2P5V7"/>
<dbReference type="InterPro" id="IPR029331">
    <property type="entry name" value="MLIP"/>
</dbReference>
<feature type="region of interest" description="Disordered" evidence="1">
    <location>
        <begin position="433"/>
        <end position="543"/>
    </location>
</feature>
<proteinExistence type="predicted"/>
<feature type="region of interest" description="Disordered" evidence="1">
    <location>
        <begin position="835"/>
        <end position="859"/>
    </location>
</feature>
<feature type="region of interest" description="Disordered" evidence="1">
    <location>
        <begin position="139"/>
        <end position="178"/>
    </location>
</feature>
<feature type="region of interest" description="Disordered" evidence="1">
    <location>
        <begin position="83"/>
        <end position="118"/>
    </location>
</feature>
<dbReference type="Proteomes" id="UP000265000">
    <property type="component" value="Unplaced"/>
</dbReference>
<feature type="compositionally biased region" description="Polar residues" evidence="1">
    <location>
        <begin position="86"/>
        <end position="95"/>
    </location>
</feature>
<reference evidence="2" key="1">
    <citation type="submission" date="2025-08" db="UniProtKB">
        <authorList>
            <consortium name="Ensembl"/>
        </authorList>
    </citation>
    <scope>IDENTIFICATION</scope>
</reference>